<dbReference type="InParanoid" id="A0A3P8USK9"/>
<dbReference type="Proteomes" id="UP000265120">
    <property type="component" value="Chromosome 16"/>
</dbReference>
<evidence type="ECO:0000313" key="1">
    <source>
        <dbReference type="Ensembl" id="ENSCSEP00000005347.1"/>
    </source>
</evidence>
<accession>A0A3P8USK9</accession>
<proteinExistence type="predicted"/>
<dbReference type="Ensembl" id="ENSCSET00000005406.1">
    <property type="protein sequence ID" value="ENSCSEP00000005347.1"/>
    <property type="gene ID" value="ENSCSEG00000003457.1"/>
</dbReference>
<organism evidence="1 2">
    <name type="scientific">Cynoglossus semilaevis</name>
    <name type="common">Tongue sole</name>
    <dbReference type="NCBI Taxonomy" id="244447"/>
    <lineage>
        <taxon>Eukaryota</taxon>
        <taxon>Metazoa</taxon>
        <taxon>Chordata</taxon>
        <taxon>Craniata</taxon>
        <taxon>Vertebrata</taxon>
        <taxon>Euteleostomi</taxon>
        <taxon>Actinopterygii</taxon>
        <taxon>Neopterygii</taxon>
        <taxon>Teleostei</taxon>
        <taxon>Neoteleostei</taxon>
        <taxon>Acanthomorphata</taxon>
        <taxon>Carangaria</taxon>
        <taxon>Pleuronectiformes</taxon>
        <taxon>Pleuronectoidei</taxon>
        <taxon>Cynoglossidae</taxon>
        <taxon>Cynoglossinae</taxon>
        <taxon>Cynoglossus</taxon>
    </lineage>
</organism>
<evidence type="ECO:0000313" key="2">
    <source>
        <dbReference type="Proteomes" id="UP000265120"/>
    </source>
</evidence>
<keyword evidence="2" id="KW-1185">Reference proteome</keyword>
<reference evidence="1 2" key="1">
    <citation type="journal article" date="2014" name="Nat. Genet.">
        <title>Whole-genome sequence of a flatfish provides insights into ZW sex chromosome evolution and adaptation to a benthic lifestyle.</title>
        <authorList>
            <person name="Chen S."/>
            <person name="Zhang G."/>
            <person name="Shao C."/>
            <person name="Huang Q."/>
            <person name="Liu G."/>
            <person name="Zhang P."/>
            <person name="Song W."/>
            <person name="An N."/>
            <person name="Chalopin D."/>
            <person name="Volff J.N."/>
            <person name="Hong Y."/>
            <person name="Li Q."/>
            <person name="Sha Z."/>
            <person name="Zhou H."/>
            <person name="Xie M."/>
            <person name="Yu Q."/>
            <person name="Liu Y."/>
            <person name="Xiang H."/>
            <person name="Wang N."/>
            <person name="Wu K."/>
            <person name="Yang C."/>
            <person name="Zhou Q."/>
            <person name="Liao X."/>
            <person name="Yang L."/>
            <person name="Hu Q."/>
            <person name="Zhang J."/>
            <person name="Meng L."/>
            <person name="Jin L."/>
            <person name="Tian Y."/>
            <person name="Lian J."/>
            <person name="Yang J."/>
            <person name="Miao G."/>
            <person name="Liu S."/>
            <person name="Liang Z."/>
            <person name="Yan F."/>
            <person name="Li Y."/>
            <person name="Sun B."/>
            <person name="Zhang H."/>
            <person name="Zhang J."/>
            <person name="Zhu Y."/>
            <person name="Du M."/>
            <person name="Zhao Y."/>
            <person name="Schartl M."/>
            <person name="Tang Q."/>
            <person name="Wang J."/>
        </authorList>
    </citation>
    <scope>NUCLEOTIDE SEQUENCE</scope>
</reference>
<reference evidence="1" key="2">
    <citation type="submission" date="2025-08" db="UniProtKB">
        <authorList>
            <consortium name="Ensembl"/>
        </authorList>
    </citation>
    <scope>IDENTIFICATION</scope>
</reference>
<sequence length="77" mass="8502">MYDNLYLHGFEDSEAVSGSCSLCGVLFFFLQQHPQNGSREKLNMHFSPRGSFRGTSVCMCHKSVVALSMTGHLTAPC</sequence>
<name>A0A3P8USK9_CYNSE</name>
<reference evidence="1" key="3">
    <citation type="submission" date="2025-09" db="UniProtKB">
        <authorList>
            <consortium name="Ensembl"/>
        </authorList>
    </citation>
    <scope>IDENTIFICATION</scope>
</reference>
<protein>
    <submittedName>
        <fullName evidence="1">Uncharacterized protein</fullName>
    </submittedName>
</protein>
<dbReference type="AlphaFoldDB" id="A0A3P8USK9"/>